<accession>A0A6I4W264</accession>
<evidence type="ECO:0000313" key="3">
    <source>
        <dbReference type="Proteomes" id="UP000431901"/>
    </source>
</evidence>
<proteinExistence type="predicted"/>
<protein>
    <submittedName>
        <fullName evidence="2">Uncharacterized protein</fullName>
    </submittedName>
</protein>
<name>A0A6I4W264_9ACTN</name>
<gene>
    <name evidence="2" type="ORF">GQ466_09525</name>
</gene>
<dbReference type="Proteomes" id="UP000431901">
    <property type="component" value="Unassembled WGS sequence"/>
</dbReference>
<comment type="caution">
    <text evidence="2">The sequence shown here is derived from an EMBL/GenBank/DDBJ whole genome shotgun (WGS) entry which is preliminary data.</text>
</comment>
<feature type="transmembrane region" description="Helical" evidence="1">
    <location>
        <begin position="42"/>
        <end position="60"/>
    </location>
</feature>
<dbReference type="AlphaFoldDB" id="A0A6I4W264"/>
<feature type="transmembrane region" description="Helical" evidence="1">
    <location>
        <begin position="157"/>
        <end position="178"/>
    </location>
</feature>
<evidence type="ECO:0000313" key="2">
    <source>
        <dbReference type="EMBL" id="MXQ64277.1"/>
    </source>
</evidence>
<feature type="transmembrane region" description="Helical" evidence="1">
    <location>
        <begin position="67"/>
        <end position="86"/>
    </location>
</feature>
<dbReference type="EMBL" id="WUTW01000002">
    <property type="protein sequence ID" value="MXQ64277.1"/>
    <property type="molecule type" value="Genomic_DNA"/>
</dbReference>
<reference evidence="2 3" key="1">
    <citation type="submission" date="2019-12" db="EMBL/GenBank/DDBJ databases">
        <title>Nocardia macrotermitis sp. nov. and Nocardia aurantia sp. nov., isolated from the gut of the fungus growing-termite Macrotermes natalensis.</title>
        <authorList>
            <person name="Christine B."/>
            <person name="Rene B."/>
        </authorList>
    </citation>
    <scope>NUCLEOTIDE SEQUENCE [LARGE SCALE GENOMIC DNA]</scope>
    <source>
        <strain evidence="2 3">DSM 102126</strain>
    </source>
</reference>
<keyword evidence="1" id="KW-0472">Membrane</keyword>
<sequence>MGEATRADAGMRLLRAGVLSVVCVALSAAAHALASHRTVPPGTLAAALPFAAAFTVPLVGRERTARGVAVILLCGQVLTHIIFSAGQCGMDASKTAGPPPMPDHAGMGGAWPFMPSPTMFVLHLAAALAFGLVLRRGGAALWALVRLSERGIDAVSEFVLALLLAAVALVSVCAPPVFAVRRVRRAEDREGRGTTVLAHAVIRRGPPRRLATV</sequence>
<feature type="transmembrane region" description="Helical" evidence="1">
    <location>
        <begin position="120"/>
        <end position="145"/>
    </location>
</feature>
<keyword evidence="3" id="KW-1185">Reference proteome</keyword>
<dbReference type="OrthoDB" id="5191668at2"/>
<evidence type="ECO:0000256" key="1">
    <source>
        <dbReference type="SAM" id="Phobius"/>
    </source>
</evidence>
<keyword evidence="1" id="KW-0812">Transmembrane</keyword>
<organism evidence="2 3">
    <name type="scientific">Actinomadura rayongensis</name>
    <dbReference type="NCBI Taxonomy" id="1429076"/>
    <lineage>
        <taxon>Bacteria</taxon>
        <taxon>Bacillati</taxon>
        <taxon>Actinomycetota</taxon>
        <taxon>Actinomycetes</taxon>
        <taxon>Streptosporangiales</taxon>
        <taxon>Thermomonosporaceae</taxon>
        <taxon>Actinomadura</taxon>
    </lineage>
</organism>
<keyword evidence="1" id="KW-1133">Transmembrane helix</keyword>